<dbReference type="InterPro" id="IPR000504">
    <property type="entry name" value="RRM_dom"/>
</dbReference>
<dbReference type="PANTHER" id="PTHR45814:SF2">
    <property type="entry name" value="HISTONE-LYSINE N-METHYLTRANSFERASE SETD1"/>
    <property type="match status" value="1"/>
</dbReference>
<keyword evidence="2" id="KW-0489">Methyltransferase</keyword>
<dbReference type="SUPFAM" id="SSF54928">
    <property type="entry name" value="RNA-binding domain, RBD"/>
    <property type="match status" value="1"/>
</dbReference>
<dbReference type="PANTHER" id="PTHR45814">
    <property type="entry name" value="HISTONE-LYSINE N-METHYLTRANSFERASE SETD1"/>
    <property type="match status" value="1"/>
</dbReference>
<evidence type="ECO:0000256" key="1">
    <source>
        <dbReference type="ARBA" id="ARBA00004123"/>
    </source>
</evidence>
<evidence type="ECO:0000256" key="6">
    <source>
        <dbReference type="ARBA" id="ARBA00022884"/>
    </source>
</evidence>
<evidence type="ECO:0000256" key="3">
    <source>
        <dbReference type="ARBA" id="ARBA00022679"/>
    </source>
</evidence>
<evidence type="ECO:0000256" key="2">
    <source>
        <dbReference type="ARBA" id="ARBA00022603"/>
    </source>
</evidence>
<dbReference type="GO" id="GO:0048188">
    <property type="term" value="C:Set1C/COMPASS complex"/>
    <property type="evidence" value="ECO:0007669"/>
    <property type="project" value="TreeGrafter"/>
</dbReference>
<feature type="region of interest" description="Disordered" evidence="8">
    <location>
        <begin position="340"/>
        <end position="417"/>
    </location>
</feature>
<dbReference type="EnsemblMetazoa" id="MESCA002626-RA">
    <property type="protein sequence ID" value="MESCA002626-PA"/>
    <property type="gene ID" value="MESCA002626"/>
</dbReference>
<dbReference type="GO" id="GO:0032259">
    <property type="term" value="P:methylation"/>
    <property type="evidence" value="ECO:0007669"/>
    <property type="project" value="UniProtKB-KW"/>
</dbReference>
<dbReference type="GO" id="GO:0003723">
    <property type="term" value="F:RNA binding"/>
    <property type="evidence" value="ECO:0007669"/>
    <property type="project" value="UniProtKB-KW"/>
</dbReference>
<evidence type="ECO:0000256" key="5">
    <source>
        <dbReference type="ARBA" id="ARBA00022853"/>
    </source>
</evidence>
<proteinExistence type="predicted"/>
<feature type="compositionally biased region" description="Basic and acidic residues" evidence="8">
    <location>
        <begin position="355"/>
        <end position="373"/>
    </location>
</feature>
<dbReference type="InterPro" id="IPR012677">
    <property type="entry name" value="Nucleotide-bd_a/b_plait_sf"/>
</dbReference>
<feature type="compositionally biased region" description="Basic and acidic residues" evidence="8">
    <location>
        <begin position="267"/>
        <end position="290"/>
    </location>
</feature>
<feature type="compositionally biased region" description="Basic and acidic residues" evidence="8">
    <location>
        <begin position="227"/>
        <end position="240"/>
    </location>
</feature>
<dbReference type="EMBL" id="CAQQ02183714">
    <property type="status" value="NOT_ANNOTATED_CDS"/>
    <property type="molecule type" value="Genomic_DNA"/>
</dbReference>
<feature type="compositionally biased region" description="Low complexity" evidence="8">
    <location>
        <begin position="317"/>
        <end position="328"/>
    </location>
</feature>
<dbReference type="EMBL" id="CAQQ02183716">
    <property type="status" value="NOT_ANNOTATED_CDS"/>
    <property type="molecule type" value="Genomic_DNA"/>
</dbReference>
<dbReference type="GO" id="GO:0042800">
    <property type="term" value="F:histone H3K4 methyltransferase activity"/>
    <property type="evidence" value="ECO:0007669"/>
    <property type="project" value="InterPro"/>
</dbReference>
<evidence type="ECO:0000256" key="8">
    <source>
        <dbReference type="SAM" id="MobiDB-lite"/>
    </source>
</evidence>
<evidence type="ECO:0000256" key="7">
    <source>
        <dbReference type="ARBA" id="ARBA00023242"/>
    </source>
</evidence>
<organism evidence="10 11">
    <name type="scientific">Megaselia scalaris</name>
    <name type="common">Humpbacked fly</name>
    <name type="synonym">Phora scalaris</name>
    <dbReference type="NCBI Taxonomy" id="36166"/>
    <lineage>
        <taxon>Eukaryota</taxon>
        <taxon>Metazoa</taxon>
        <taxon>Ecdysozoa</taxon>
        <taxon>Arthropoda</taxon>
        <taxon>Hexapoda</taxon>
        <taxon>Insecta</taxon>
        <taxon>Pterygota</taxon>
        <taxon>Neoptera</taxon>
        <taxon>Endopterygota</taxon>
        <taxon>Diptera</taxon>
        <taxon>Brachycera</taxon>
        <taxon>Muscomorpha</taxon>
        <taxon>Platypezoidea</taxon>
        <taxon>Phoridae</taxon>
        <taxon>Megaseliini</taxon>
        <taxon>Megaselia</taxon>
    </lineage>
</organism>
<evidence type="ECO:0000259" key="9">
    <source>
        <dbReference type="SMART" id="SM00360"/>
    </source>
</evidence>
<evidence type="ECO:0000313" key="10">
    <source>
        <dbReference type="EnsemblMetazoa" id="MESCA002626-PA"/>
    </source>
</evidence>
<accession>T1GGU5</accession>
<dbReference type="Pfam" id="PF00076">
    <property type="entry name" value="RRM_1"/>
    <property type="match status" value="1"/>
</dbReference>
<reference evidence="10" key="2">
    <citation type="submission" date="2015-06" db="UniProtKB">
        <authorList>
            <consortium name="EnsemblMetazoa"/>
        </authorList>
    </citation>
    <scope>IDENTIFICATION</scope>
</reference>
<keyword evidence="4" id="KW-0949">S-adenosyl-L-methionine</keyword>
<protein>
    <recommendedName>
        <fullName evidence="9">RRM domain-containing protein</fullName>
    </recommendedName>
</protein>
<dbReference type="InterPro" id="IPR035979">
    <property type="entry name" value="RBD_domain_sf"/>
</dbReference>
<keyword evidence="5" id="KW-0156">Chromatin regulator</keyword>
<dbReference type="SMART" id="SM00360">
    <property type="entry name" value="RRM"/>
    <property type="match status" value="1"/>
</dbReference>
<sequence length="531" mass="61119">ANEIYVKSTKCWKVAFLLNFAIPSLSQSFRNIPQDMNGAVDNGQLLAAKQPKNFKLIVDPALIKGAQMKIHRFDGVVPNDPTYPPVIPRDPRNPLVRVRPKLLDAIELLIPRFRIDSNYTGQPPPIEITITNLNDNIDKQFLSGMLEKCGPYDEMLIHYHPENKKHLGIARIVFENVKAARACIDRYNEKSSTYEYDRLYSDSEEEREYQEKRRRNTEYMEQIEREFQEEQERNRKEGGNHEIPPTPGVDLLSAANVFAPVPPSSPPKKEVKVVEEKKEKKEKPEKKKDLPPPPKKERKKPEKKVKDQIHADLIKMSPSASSDGGSSQASYITFEHDYCLPPTSYVEDNNPSLLAHDHGYSSAKDKPQEDDKQTAVLGPAKHGPGRPRKDSAKVKPEPKEKKPKERKRKGKDLVVDSPKENFDYKRPKFVPAPVEQNFVPREVFQARSTNEESAILFEILSKGIDQEDIDYLRRSYEKHLQDDVHGNWLNCTHWVNEVFHYIDVNGTHGDWIYYVVLWGGENIFCFVPVYL</sequence>
<dbReference type="Proteomes" id="UP000015102">
    <property type="component" value="Unassembled WGS sequence"/>
</dbReference>
<comment type="subcellular location">
    <subcellularLocation>
        <location evidence="1">Nucleus</location>
    </subcellularLocation>
</comment>
<dbReference type="HOGENOM" id="CLU_513505_0_0_1"/>
<keyword evidence="7" id="KW-0539">Nucleus</keyword>
<keyword evidence="3" id="KW-0808">Transferase</keyword>
<feature type="compositionally biased region" description="Basic and acidic residues" evidence="8">
    <location>
        <begin position="304"/>
        <end position="313"/>
    </location>
</feature>
<dbReference type="Gene3D" id="3.30.70.330">
    <property type="match status" value="1"/>
</dbReference>
<feature type="compositionally biased region" description="Basic and acidic residues" evidence="8">
    <location>
        <begin position="387"/>
        <end position="403"/>
    </location>
</feature>
<evidence type="ECO:0000256" key="4">
    <source>
        <dbReference type="ARBA" id="ARBA00022691"/>
    </source>
</evidence>
<dbReference type="AlphaFoldDB" id="T1GGU5"/>
<dbReference type="InterPro" id="IPR044570">
    <property type="entry name" value="Set1-like"/>
</dbReference>
<reference evidence="11" key="1">
    <citation type="submission" date="2013-02" db="EMBL/GenBank/DDBJ databases">
        <authorList>
            <person name="Hughes D."/>
        </authorList>
    </citation>
    <scope>NUCLEOTIDE SEQUENCE</scope>
    <source>
        <strain>Durham</strain>
        <strain evidence="11">NC isolate 2 -- Noor lab</strain>
    </source>
</reference>
<keyword evidence="6" id="KW-0694">RNA-binding</keyword>
<dbReference type="STRING" id="36166.T1GGU5"/>
<keyword evidence="11" id="KW-1185">Reference proteome</keyword>
<dbReference type="EMBL" id="CAQQ02183715">
    <property type="status" value="NOT_ANNOTATED_CDS"/>
    <property type="molecule type" value="Genomic_DNA"/>
</dbReference>
<feature type="region of interest" description="Disordered" evidence="8">
    <location>
        <begin position="227"/>
        <end position="328"/>
    </location>
</feature>
<name>T1GGU5_MEGSC</name>
<feature type="domain" description="RRM" evidence="9">
    <location>
        <begin position="127"/>
        <end position="202"/>
    </location>
</feature>
<evidence type="ECO:0000313" key="11">
    <source>
        <dbReference type="Proteomes" id="UP000015102"/>
    </source>
</evidence>